<evidence type="ECO:0000313" key="4">
    <source>
        <dbReference type="EMBL" id="KAG0265005.1"/>
    </source>
</evidence>
<dbReference type="InterPro" id="IPR050231">
    <property type="entry name" value="Iron_ascorbate_oxido_reductase"/>
</dbReference>
<protein>
    <recommendedName>
        <fullName evidence="3">Fe2OG dioxygenase domain-containing protein</fullName>
    </recommendedName>
</protein>
<sequence length="473" mass="53029">MAIKTLSLKDFDCSDTRHQFLTNLRDSLRTIGTFYIKDHGVPSDLTKGAMETIREYFSLPLEEKKKMHITNSRHFRGYKLMGEEFTNNVMDHREQLQLGPEREAIKSFVPGASREYSGLEGPNQWPATTVEKVPQFKPCMVEFMEQLALLSSRLMEAIALSLGLEPYYFKNLFGINPYYRLKAAKYPSVQKESTIGCGAHKDTGFLTVLLQDMVGGLQGQDPLTKEWKLTQPIPDTFVVTLGSAMERLTGGYYQATVHRVLNNTSGIDRYSIPFFYDPCLDAMIPSDIPDLKHLVNLPLLASSPSPSPSHDEHALTTTEAAPRPSLYARRSTGMVEVAPQISSSPEVSPPASPLSSSPKSPRLSSKWLKRLSLSQKFHTFSAKFSKSSSGQHHHQHLQEQQQQKLCLADPRISSDSAHSSTSSTSRTSSSSRSGFRSETTSKPVTAWSNGDHIFDTVQRCHPEVYDRWYTQKS</sequence>
<dbReference type="InterPro" id="IPR044861">
    <property type="entry name" value="IPNS-like_FE2OG_OXY"/>
</dbReference>
<keyword evidence="1" id="KW-0408">Iron</keyword>
<dbReference type="InterPro" id="IPR026992">
    <property type="entry name" value="DIOX_N"/>
</dbReference>
<dbReference type="GO" id="GO:0016491">
    <property type="term" value="F:oxidoreductase activity"/>
    <property type="evidence" value="ECO:0007669"/>
    <property type="project" value="UniProtKB-KW"/>
</dbReference>
<dbReference type="OrthoDB" id="288590at2759"/>
<dbReference type="GO" id="GO:0046872">
    <property type="term" value="F:metal ion binding"/>
    <property type="evidence" value="ECO:0007669"/>
    <property type="project" value="UniProtKB-KW"/>
</dbReference>
<keyword evidence="1" id="KW-0479">Metal-binding</keyword>
<feature type="region of interest" description="Disordered" evidence="2">
    <location>
        <begin position="338"/>
        <end position="362"/>
    </location>
</feature>
<gene>
    <name evidence="4" type="ORF">DFQ27_000880</name>
</gene>
<feature type="compositionally biased region" description="Low complexity" evidence="2">
    <location>
        <begin position="353"/>
        <end position="362"/>
    </location>
</feature>
<keyword evidence="5" id="KW-1185">Reference proteome</keyword>
<dbReference type="InterPro" id="IPR005123">
    <property type="entry name" value="Oxoglu/Fe-dep_dioxygenase_dom"/>
</dbReference>
<evidence type="ECO:0000313" key="5">
    <source>
        <dbReference type="Proteomes" id="UP000807716"/>
    </source>
</evidence>
<keyword evidence="1" id="KW-0560">Oxidoreductase</keyword>
<feature type="region of interest" description="Disordered" evidence="2">
    <location>
        <begin position="303"/>
        <end position="325"/>
    </location>
</feature>
<evidence type="ECO:0000259" key="3">
    <source>
        <dbReference type="PROSITE" id="PS51471"/>
    </source>
</evidence>
<dbReference type="Gene3D" id="2.60.120.330">
    <property type="entry name" value="B-lactam Antibiotic, Isopenicillin N Synthase, Chain"/>
    <property type="match status" value="1"/>
</dbReference>
<dbReference type="InterPro" id="IPR027443">
    <property type="entry name" value="IPNS-like_sf"/>
</dbReference>
<comment type="caution">
    <text evidence="4">The sequence shown here is derived from an EMBL/GenBank/DDBJ whole genome shotgun (WGS) entry which is preliminary data.</text>
</comment>
<dbReference type="Proteomes" id="UP000807716">
    <property type="component" value="Unassembled WGS sequence"/>
</dbReference>
<dbReference type="PRINTS" id="PR00682">
    <property type="entry name" value="IPNSYNTHASE"/>
</dbReference>
<dbReference type="PROSITE" id="PS51471">
    <property type="entry name" value="FE2OG_OXY"/>
    <property type="match status" value="1"/>
</dbReference>
<dbReference type="Pfam" id="PF03171">
    <property type="entry name" value="2OG-FeII_Oxy"/>
    <property type="match status" value="1"/>
</dbReference>
<feature type="region of interest" description="Disordered" evidence="2">
    <location>
        <begin position="383"/>
        <end position="448"/>
    </location>
</feature>
<feature type="compositionally biased region" description="Low complexity" evidence="2">
    <location>
        <begin position="411"/>
        <end position="441"/>
    </location>
</feature>
<organism evidence="4 5">
    <name type="scientific">Actinomortierella ambigua</name>
    <dbReference type="NCBI Taxonomy" id="1343610"/>
    <lineage>
        <taxon>Eukaryota</taxon>
        <taxon>Fungi</taxon>
        <taxon>Fungi incertae sedis</taxon>
        <taxon>Mucoromycota</taxon>
        <taxon>Mortierellomycotina</taxon>
        <taxon>Mortierellomycetes</taxon>
        <taxon>Mortierellales</taxon>
        <taxon>Mortierellaceae</taxon>
        <taxon>Actinomortierella</taxon>
    </lineage>
</organism>
<dbReference type="PANTHER" id="PTHR47990">
    <property type="entry name" value="2-OXOGLUTARATE (2OG) AND FE(II)-DEPENDENT OXYGENASE SUPERFAMILY PROTEIN-RELATED"/>
    <property type="match status" value="1"/>
</dbReference>
<feature type="domain" description="Fe2OG dioxygenase" evidence="3">
    <location>
        <begin position="177"/>
        <end position="278"/>
    </location>
</feature>
<evidence type="ECO:0000256" key="1">
    <source>
        <dbReference type="RuleBase" id="RU003682"/>
    </source>
</evidence>
<dbReference type="AlphaFoldDB" id="A0A9P6U9I3"/>
<dbReference type="EMBL" id="JAAAJB010000125">
    <property type="protein sequence ID" value="KAG0265005.1"/>
    <property type="molecule type" value="Genomic_DNA"/>
</dbReference>
<dbReference type="SUPFAM" id="SSF51197">
    <property type="entry name" value="Clavaminate synthase-like"/>
    <property type="match status" value="1"/>
</dbReference>
<reference evidence="4" key="1">
    <citation type="journal article" date="2020" name="Fungal Divers.">
        <title>Resolving the Mortierellaceae phylogeny through synthesis of multi-gene phylogenetics and phylogenomics.</title>
        <authorList>
            <person name="Vandepol N."/>
            <person name="Liber J."/>
            <person name="Desiro A."/>
            <person name="Na H."/>
            <person name="Kennedy M."/>
            <person name="Barry K."/>
            <person name="Grigoriev I.V."/>
            <person name="Miller A.N."/>
            <person name="O'Donnell K."/>
            <person name="Stajich J.E."/>
            <person name="Bonito G."/>
        </authorList>
    </citation>
    <scope>NUCLEOTIDE SEQUENCE</scope>
    <source>
        <strain evidence="4">BC1065</strain>
    </source>
</reference>
<evidence type="ECO:0000256" key="2">
    <source>
        <dbReference type="SAM" id="MobiDB-lite"/>
    </source>
</evidence>
<name>A0A9P6U9I3_9FUNG</name>
<accession>A0A9P6U9I3</accession>
<proteinExistence type="inferred from homology"/>
<comment type="similarity">
    <text evidence="1">Belongs to the iron/ascorbate-dependent oxidoreductase family.</text>
</comment>
<dbReference type="Pfam" id="PF14226">
    <property type="entry name" value="DIOX_N"/>
    <property type="match status" value="1"/>
</dbReference>